<protein>
    <submittedName>
        <fullName evidence="2">Uncharacterized protein</fullName>
    </submittedName>
</protein>
<reference evidence="2" key="1">
    <citation type="submission" date="2023-05" db="EMBL/GenBank/DDBJ databases">
        <title>Nepenthes gracilis genome sequencing.</title>
        <authorList>
            <person name="Fukushima K."/>
        </authorList>
    </citation>
    <scope>NUCLEOTIDE SEQUENCE</scope>
    <source>
        <strain evidence="2">SING2019-196</strain>
    </source>
</reference>
<feature type="region of interest" description="Disordered" evidence="1">
    <location>
        <begin position="1"/>
        <end position="32"/>
    </location>
</feature>
<feature type="compositionally biased region" description="Polar residues" evidence="1">
    <location>
        <begin position="64"/>
        <end position="89"/>
    </location>
</feature>
<organism evidence="2 3">
    <name type="scientific">Nepenthes gracilis</name>
    <name type="common">Slender pitcher plant</name>
    <dbReference type="NCBI Taxonomy" id="150966"/>
    <lineage>
        <taxon>Eukaryota</taxon>
        <taxon>Viridiplantae</taxon>
        <taxon>Streptophyta</taxon>
        <taxon>Embryophyta</taxon>
        <taxon>Tracheophyta</taxon>
        <taxon>Spermatophyta</taxon>
        <taxon>Magnoliopsida</taxon>
        <taxon>eudicotyledons</taxon>
        <taxon>Gunneridae</taxon>
        <taxon>Pentapetalae</taxon>
        <taxon>Caryophyllales</taxon>
        <taxon>Nepenthaceae</taxon>
        <taxon>Nepenthes</taxon>
    </lineage>
</organism>
<comment type="caution">
    <text evidence="2">The sequence shown here is derived from an EMBL/GenBank/DDBJ whole genome shotgun (WGS) entry which is preliminary data.</text>
</comment>
<evidence type="ECO:0000313" key="3">
    <source>
        <dbReference type="Proteomes" id="UP001279734"/>
    </source>
</evidence>
<evidence type="ECO:0000256" key="1">
    <source>
        <dbReference type="SAM" id="MobiDB-lite"/>
    </source>
</evidence>
<dbReference type="Proteomes" id="UP001279734">
    <property type="component" value="Unassembled WGS sequence"/>
</dbReference>
<dbReference type="AlphaFoldDB" id="A0AAD3T9L1"/>
<feature type="region of interest" description="Disordered" evidence="1">
    <location>
        <begin position="132"/>
        <end position="182"/>
    </location>
</feature>
<name>A0AAD3T9L1_NEPGR</name>
<sequence length="182" mass="20433">MLLKTNYIKQQHQPQVHYHQETTHSTRSHPHFLQDPISGKNATYNQQQNIRFSALISSRRRSSANIPTCQQHQILQTNHQTGRTASASNKPADKPQGSSPAIIIWAPDQHSGMANGYHIQIGIWAATPTRHSISTNGHNSHLQHQPDEQSSCPKYHIGTPDLPDRLPGSQQQHPYAKQVSNI</sequence>
<dbReference type="EMBL" id="BSYO01000029">
    <property type="protein sequence ID" value="GMH25405.1"/>
    <property type="molecule type" value="Genomic_DNA"/>
</dbReference>
<keyword evidence="3" id="KW-1185">Reference proteome</keyword>
<feature type="region of interest" description="Disordered" evidence="1">
    <location>
        <begin position="63"/>
        <end position="100"/>
    </location>
</feature>
<accession>A0AAD3T9L1</accession>
<gene>
    <name evidence="2" type="ORF">Nepgr_027248</name>
</gene>
<evidence type="ECO:0000313" key="2">
    <source>
        <dbReference type="EMBL" id="GMH25405.1"/>
    </source>
</evidence>
<feature type="compositionally biased region" description="Polar residues" evidence="1">
    <location>
        <begin position="168"/>
        <end position="182"/>
    </location>
</feature>
<proteinExistence type="predicted"/>
<feature type="compositionally biased region" description="Polar residues" evidence="1">
    <location>
        <begin position="132"/>
        <end position="152"/>
    </location>
</feature>